<dbReference type="PANTHER" id="PTHR43537">
    <property type="entry name" value="TRANSCRIPTIONAL REGULATOR, GNTR FAMILY"/>
    <property type="match status" value="1"/>
</dbReference>
<dbReference type="RefSeq" id="WP_132804845.1">
    <property type="nucleotide sequence ID" value="NZ_SMAK01000001.1"/>
</dbReference>
<reference evidence="5 6" key="1">
    <citation type="submission" date="2019-03" db="EMBL/GenBank/DDBJ databases">
        <title>Genomic Encyclopedia of Type Strains, Phase IV (KMG-IV): sequencing the most valuable type-strain genomes for metagenomic binning, comparative biology and taxonomic classification.</title>
        <authorList>
            <person name="Goeker M."/>
        </authorList>
    </citation>
    <scope>NUCLEOTIDE SEQUENCE [LARGE SCALE GENOMIC DNA]</scope>
    <source>
        <strain evidence="5 6">DSM 19345</strain>
    </source>
</reference>
<evidence type="ECO:0000259" key="4">
    <source>
        <dbReference type="PROSITE" id="PS50949"/>
    </source>
</evidence>
<dbReference type="Pfam" id="PF07729">
    <property type="entry name" value="FCD"/>
    <property type="match status" value="1"/>
</dbReference>
<dbReference type="SMART" id="SM00345">
    <property type="entry name" value="HTH_GNTR"/>
    <property type="match status" value="1"/>
</dbReference>
<proteinExistence type="predicted"/>
<dbReference type="GO" id="GO:0003677">
    <property type="term" value="F:DNA binding"/>
    <property type="evidence" value="ECO:0007669"/>
    <property type="project" value="UniProtKB-KW"/>
</dbReference>
<dbReference type="InterPro" id="IPR036390">
    <property type="entry name" value="WH_DNA-bd_sf"/>
</dbReference>
<dbReference type="NCBIfam" id="NF003011">
    <property type="entry name" value="PRK03837.1"/>
    <property type="match status" value="1"/>
</dbReference>
<protein>
    <submittedName>
        <fullName evidence="5">GntR family transcriptional regulator</fullName>
    </submittedName>
</protein>
<sequence>MTTRDAPRRRRKLSDQVQERLLELIQSSAMAPGDELPSERELMQAFNVGRPAVREAMQSLQSRGLLEIRHGGRARIAEPSIGRMVEQMGETMRHLLTHSPATLEHLKEARATFELEMVRLAARRRSEGDLARLARILEAADSVRSDPPRFIEYDGQFHREIAAISGNPIFAALSEALFGWLSHFHVDMVRVPGAEQLTLGEHRLIVEAIAARDPDQAARAMLDHLNRANSLYQRAFPEVRA</sequence>
<dbReference type="SMART" id="SM00895">
    <property type="entry name" value="FCD"/>
    <property type="match status" value="1"/>
</dbReference>
<gene>
    <name evidence="5" type="ORF">EDC22_101323</name>
</gene>
<dbReference type="Pfam" id="PF00392">
    <property type="entry name" value="GntR"/>
    <property type="match status" value="1"/>
</dbReference>
<keyword evidence="6" id="KW-1185">Reference proteome</keyword>
<dbReference type="OrthoDB" id="9028214at2"/>
<dbReference type="PANTHER" id="PTHR43537:SF53">
    <property type="entry name" value="HTH-TYPE TRANSCRIPTIONAL REPRESSOR NANR"/>
    <property type="match status" value="1"/>
</dbReference>
<dbReference type="InterPro" id="IPR000524">
    <property type="entry name" value="Tscrpt_reg_HTH_GntR"/>
</dbReference>
<dbReference type="EMBL" id="SMAK01000001">
    <property type="protein sequence ID" value="TCT13456.1"/>
    <property type="molecule type" value="Genomic_DNA"/>
</dbReference>
<name>A0A4R3MN55_9HYPH</name>
<dbReference type="InterPro" id="IPR011711">
    <property type="entry name" value="GntR_C"/>
</dbReference>
<dbReference type="InterPro" id="IPR036388">
    <property type="entry name" value="WH-like_DNA-bd_sf"/>
</dbReference>
<keyword evidence="3" id="KW-0804">Transcription</keyword>
<dbReference type="SUPFAM" id="SSF46785">
    <property type="entry name" value="Winged helix' DNA-binding domain"/>
    <property type="match status" value="1"/>
</dbReference>
<keyword evidence="2" id="KW-0238">DNA-binding</keyword>
<evidence type="ECO:0000256" key="3">
    <source>
        <dbReference type="ARBA" id="ARBA00023163"/>
    </source>
</evidence>
<dbReference type="AlphaFoldDB" id="A0A4R3MN55"/>
<evidence type="ECO:0000313" key="5">
    <source>
        <dbReference type="EMBL" id="TCT13456.1"/>
    </source>
</evidence>
<dbReference type="PROSITE" id="PS50949">
    <property type="entry name" value="HTH_GNTR"/>
    <property type="match status" value="1"/>
</dbReference>
<organism evidence="5 6">
    <name type="scientific">Tepidamorphus gemmatus</name>
    <dbReference type="NCBI Taxonomy" id="747076"/>
    <lineage>
        <taxon>Bacteria</taxon>
        <taxon>Pseudomonadati</taxon>
        <taxon>Pseudomonadota</taxon>
        <taxon>Alphaproteobacteria</taxon>
        <taxon>Hyphomicrobiales</taxon>
        <taxon>Tepidamorphaceae</taxon>
        <taxon>Tepidamorphus</taxon>
    </lineage>
</organism>
<evidence type="ECO:0000256" key="1">
    <source>
        <dbReference type="ARBA" id="ARBA00023015"/>
    </source>
</evidence>
<evidence type="ECO:0000256" key="2">
    <source>
        <dbReference type="ARBA" id="ARBA00023125"/>
    </source>
</evidence>
<dbReference type="PRINTS" id="PR00035">
    <property type="entry name" value="HTHGNTR"/>
</dbReference>
<dbReference type="Proteomes" id="UP000295678">
    <property type="component" value="Unassembled WGS sequence"/>
</dbReference>
<feature type="domain" description="HTH gntR-type" evidence="4">
    <location>
        <begin position="11"/>
        <end position="79"/>
    </location>
</feature>
<dbReference type="Gene3D" id="1.20.120.530">
    <property type="entry name" value="GntR ligand-binding domain-like"/>
    <property type="match status" value="1"/>
</dbReference>
<dbReference type="InterPro" id="IPR008920">
    <property type="entry name" value="TF_FadR/GntR_C"/>
</dbReference>
<dbReference type="CDD" id="cd07377">
    <property type="entry name" value="WHTH_GntR"/>
    <property type="match status" value="1"/>
</dbReference>
<comment type="caution">
    <text evidence="5">The sequence shown here is derived from an EMBL/GenBank/DDBJ whole genome shotgun (WGS) entry which is preliminary data.</text>
</comment>
<dbReference type="SUPFAM" id="SSF48008">
    <property type="entry name" value="GntR ligand-binding domain-like"/>
    <property type="match status" value="1"/>
</dbReference>
<dbReference type="GO" id="GO:0003700">
    <property type="term" value="F:DNA-binding transcription factor activity"/>
    <property type="evidence" value="ECO:0007669"/>
    <property type="project" value="InterPro"/>
</dbReference>
<keyword evidence="1" id="KW-0805">Transcription regulation</keyword>
<dbReference type="Gene3D" id="1.10.10.10">
    <property type="entry name" value="Winged helix-like DNA-binding domain superfamily/Winged helix DNA-binding domain"/>
    <property type="match status" value="1"/>
</dbReference>
<accession>A0A4R3MN55</accession>
<evidence type="ECO:0000313" key="6">
    <source>
        <dbReference type="Proteomes" id="UP000295678"/>
    </source>
</evidence>